<feature type="region of interest" description="Disordered" evidence="1">
    <location>
        <begin position="200"/>
        <end position="298"/>
    </location>
</feature>
<feature type="region of interest" description="Disordered" evidence="1">
    <location>
        <begin position="28"/>
        <end position="49"/>
    </location>
</feature>
<dbReference type="GO" id="GO:0031934">
    <property type="term" value="C:mating-type region heterochromatin"/>
    <property type="evidence" value="ECO:0007669"/>
    <property type="project" value="TreeGrafter"/>
</dbReference>
<evidence type="ECO:0008006" key="6">
    <source>
        <dbReference type="Google" id="ProtNLM"/>
    </source>
</evidence>
<evidence type="ECO:0000313" key="5">
    <source>
        <dbReference type="Proteomes" id="UP000829685"/>
    </source>
</evidence>
<gene>
    <name evidence="4" type="ORF">JX265_003425</name>
</gene>
<evidence type="ECO:0000313" key="4">
    <source>
        <dbReference type="EMBL" id="KAI1877417.1"/>
    </source>
</evidence>
<feature type="compositionally biased region" description="Low complexity" evidence="1">
    <location>
        <begin position="267"/>
        <end position="298"/>
    </location>
</feature>
<dbReference type="GO" id="GO:0030466">
    <property type="term" value="P:silent mating-type cassette heterochromatin formation"/>
    <property type="evidence" value="ECO:0007669"/>
    <property type="project" value="TreeGrafter"/>
</dbReference>
<dbReference type="AlphaFoldDB" id="A0A9Q0ARS7"/>
<proteinExistence type="predicted"/>
<feature type="compositionally biased region" description="Low complexity" evidence="1">
    <location>
        <begin position="200"/>
        <end position="233"/>
    </location>
</feature>
<dbReference type="InterPro" id="IPR031915">
    <property type="entry name" value="Clr2_N"/>
</dbReference>
<dbReference type="EMBL" id="JAFIMR010000006">
    <property type="protein sequence ID" value="KAI1877417.1"/>
    <property type="molecule type" value="Genomic_DNA"/>
</dbReference>
<dbReference type="PANTHER" id="PTHR38046:SF1">
    <property type="entry name" value="CRYPTIC LOCI REGULATOR 2"/>
    <property type="match status" value="1"/>
</dbReference>
<dbReference type="Proteomes" id="UP000829685">
    <property type="component" value="Unassembled WGS sequence"/>
</dbReference>
<name>A0A9Q0ARS7_9PEZI</name>
<sequence>MTTPAASGRQPNELFEFAFRLGTSDGKAWPEEQYRGTERLDPEGSEEEKQKYHEYRLKLAGLLRDQILVYQDPKSRGRTYILKELPEHYHIRRKKRSKEGKDKKDKDVFDFYIYGHPTSDRSGNPRCHNSPNDFFPHLLWLISGAKDKSYCSCKLCNKTKKPEPELLKKRIAVPPDPEPAPVPAPVPATVPATVSAPAPISATSAAPQSTSMRRTASASSTTSKAAAKPASQPQPAPTVQQSTTPIPVPVIPGQHQLQPRPTPQPQPQAARAPAPTSTVPVPVPVPTSTASAPASTAPQDEAAIFREGEIVWYKHNNAWRIGIVLKAAPANPATATPAKCLVKPLAHAALQIDNVLKSDTDMRPFLAFSVPPVNTKEIRGRRMHEVNWQQMQAHLAGDDRQKQEFIGLEASKMAVVEIDQSYSTFNTIPEPPNSPRQRVGGLFLGAERIAVNEAVRVRLSPTEINPQWGKTAPIVMALRDIYVAADGLHVVGDVYILNETVIQQPSPQVQLPAAMLREQAFRNEIRKPLGTRYDWVCIQQNQDKREDSIRGRFYETSKLMPILDAERFKVALERGIVEDVQNYLNNRLDSSGTYMGRRKNRLETLSTSVPENFFLSLGPHVVED</sequence>
<accession>A0A9Q0ARS7</accession>
<dbReference type="Pfam" id="PF16761">
    <property type="entry name" value="Clr2_transil"/>
    <property type="match status" value="1"/>
</dbReference>
<dbReference type="InterPro" id="IPR038986">
    <property type="entry name" value="Clr2"/>
</dbReference>
<comment type="caution">
    <text evidence="4">The sequence shown here is derived from an EMBL/GenBank/DDBJ whole genome shotgun (WGS) entry which is preliminary data.</text>
</comment>
<dbReference type="GO" id="GO:0070824">
    <property type="term" value="C:SHREC complex"/>
    <property type="evidence" value="ECO:0007669"/>
    <property type="project" value="InterPro"/>
</dbReference>
<evidence type="ECO:0000259" key="3">
    <source>
        <dbReference type="Pfam" id="PF16761"/>
    </source>
</evidence>
<feature type="domain" description="Cryptic loci regulator 2 N-terminal" evidence="3">
    <location>
        <begin position="80"/>
        <end position="156"/>
    </location>
</feature>
<keyword evidence="5" id="KW-1185">Reference proteome</keyword>
<feature type="domain" description="Cryptic loci regulator 2 C-terminal" evidence="2">
    <location>
        <begin position="440"/>
        <end position="555"/>
    </location>
</feature>
<evidence type="ECO:0000259" key="2">
    <source>
        <dbReference type="Pfam" id="PF10383"/>
    </source>
</evidence>
<evidence type="ECO:0000256" key="1">
    <source>
        <dbReference type="SAM" id="MobiDB-lite"/>
    </source>
</evidence>
<protein>
    <recommendedName>
        <fullName evidence="6">Cryptic loci regulator 2 N-terminal domain-containing protein</fullName>
    </recommendedName>
</protein>
<dbReference type="Pfam" id="PF10383">
    <property type="entry name" value="Clr2"/>
    <property type="match status" value="1"/>
</dbReference>
<organism evidence="4 5">
    <name type="scientific">Neoarthrinium moseri</name>
    <dbReference type="NCBI Taxonomy" id="1658444"/>
    <lineage>
        <taxon>Eukaryota</taxon>
        <taxon>Fungi</taxon>
        <taxon>Dikarya</taxon>
        <taxon>Ascomycota</taxon>
        <taxon>Pezizomycotina</taxon>
        <taxon>Sordariomycetes</taxon>
        <taxon>Xylariomycetidae</taxon>
        <taxon>Amphisphaeriales</taxon>
        <taxon>Apiosporaceae</taxon>
        <taxon>Neoarthrinium</taxon>
    </lineage>
</organism>
<dbReference type="InterPro" id="IPR018839">
    <property type="entry name" value="Tscrpt-silencing_Clr2_C"/>
</dbReference>
<dbReference type="GO" id="GO:0033553">
    <property type="term" value="C:rDNA heterochromatin"/>
    <property type="evidence" value="ECO:0007669"/>
    <property type="project" value="TreeGrafter"/>
</dbReference>
<reference evidence="4" key="1">
    <citation type="submission" date="2021-03" db="EMBL/GenBank/DDBJ databases">
        <title>Revisited historic fungal species revealed as producer of novel bioactive compounds through whole genome sequencing and comparative genomics.</title>
        <authorList>
            <person name="Vignolle G.A."/>
            <person name="Hochenegger N."/>
            <person name="Mach R.L."/>
            <person name="Mach-Aigner A.R."/>
            <person name="Javad Rahimi M."/>
            <person name="Salim K.A."/>
            <person name="Chan C.M."/>
            <person name="Lim L.B.L."/>
            <person name="Cai F."/>
            <person name="Druzhinina I.S."/>
            <person name="U'Ren J.M."/>
            <person name="Derntl C."/>
        </authorList>
    </citation>
    <scope>NUCLEOTIDE SEQUENCE</scope>
    <source>
        <strain evidence="4">TUCIM 5799</strain>
    </source>
</reference>
<dbReference type="PANTHER" id="PTHR38046">
    <property type="entry name" value="CRYPTIC LOCI REGULATOR 2"/>
    <property type="match status" value="1"/>
</dbReference>